<dbReference type="EMBL" id="NKHU02000126">
    <property type="protein sequence ID" value="RHZ53113.1"/>
    <property type="molecule type" value="Genomic_DNA"/>
</dbReference>
<keyword evidence="3" id="KW-1185">Reference proteome</keyword>
<dbReference type="VEuPathDB" id="FungiDB:CDV56_104386"/>
<protein>
    <submittedName>
        <fullName evidence="2">Uncharacterized protein</fullName>
    </submittedName>
</protein>
<dbReference type="OrthoDB" id="76567at2759"/>
<comment type="caution">
    <text evidence="2">The sequence shown here is derived from an EMBL/GenBank/DDBJ whole genome shotgun (WGS) entry which is preliminary data.</text>
</comment>
<reference evidence="2" key="1">
    <citation type="submission" date="2018-08" db="EMBL/GenBank/DDBJ databases">
        <title>Draft genome sequence of azole-resistant Aspergillus thermomutatus (Neosartorya pseudofischeri) strain HMR AF 39, isolated from a human nasal aspirate.</title>
        <authorList>
            <person name="Parent-Michaud M."/>
            <person name="Dufresne P.J."/>
            <person name="Fournier E."/>
            <person name="Martineau C."/>
            <person name="Moreira S."/>
            <person name="Perkins V."/>
            <person name="De Repentigny L."/>
            <person name="Dufresne S.F."/>
        </authorList>
    </citation>
    <scope>NUCLEOTIDE SEQUENCE [LARGE SCALE GENOMIC DNA]</scope>
    <source>
        <strain evidence="2">HMR AF 39</strain>
    </source>
</reference>
<evidence type="ECO:0000313" key="3">
    <source>
        <dbReference type="Proteomes" id="UP000215305"/>
    </source>
</evidence>
<feature type="region of interest" description="Disordered" evidence="1">
    <location>
        <begin position="176"/>
        <end position="206"/>
    </location>
</feature>
<organism evidence="2 3">
    <name type="scientific">Aspergillus thermomutatus</name>
    <name type="common">Neosartorya pseudofischeri</name>
    <dbReference type="NCBI Taxonomy" id="41047"/>
    <lineage>
        <taxon>Eukaryota</taxon>
        <taxon>Fungi</taxon>
        <taxon>Dikarya</taxon>
        <taxon>Ascomycota</taxon>
        <taxon>Pezizomycotina</taxon>
        <taxon>Eurotiomycetes</taxon>
        <taxon>Eurotiomycetidae</taxon>
        <taxon>Eurotiales</taxon>
        <taxon>Aspergillaceae</taxon>
        <taxon>Aspergillus</taxon>
        <taxon>Aspergillus subgen. Fumigati</taxon>
    </lineage>
</organism>
<proteinExistence type="predicted"/>
<dbReference type="Proteomes" id="UP000215305">
    <property type="component" value="Unassembled WGS sequence"/>
</dbReference>
<feature type="compositionally biased region" description="Polar residues" evidence="1">
    <location>
        <begin position="195"/>
        <end position="204"/>
    </location>
</feature>
<name>A0A397GVL4_ASPTH</name>
<gene>
    <name evidence="2" type="ORF">CDV56_104386</name>
</gene>
<evidence type="ECO:0000256" key="1">
    <source>
        <dbReference type="SAM" id="MobiDB-lite"/>
    </source>
</evidence>
<evidence type="ECO:0000313" key="2">
    <source>
        <dbReference type="EMBL" id="RHZ53113.1"/>
    </source>
</evidence>
<dbReference type="STRING" id="41047.A0A397GVL4"/>
<sequence length="240" mass="26793">MKKSFSTRAGRLLEFFWKPGTDNVQGINQPLAQEAVKGTLQKLKDIYPELREAKNATRKKVEITKKELQDILNLHGEAHGGLKYSNPRAKNTDWDGADQLARFHFNVKKINLASREGTFLERTGIPYRFFSDNSIGIVKVLPSYAHGATTLNLGRGIDFLRMALDPTPEYTWGGMTTPRPSMQGSRGKQPDNCLFPNSRTNQPRRPSLVIETGVTGGLFCVRTSSLIDSMLALDLARNAQ</sequence>
<dbReference type="RefSeq" id="XP_026613535.1">
    <property type="nucleotide sequence ID" value="XM_026758005.1"/>
</dbReference>
<dbReference type="AlphaFoldDB" id="A0A397GVL4"/>
<dbReference type="GeneID" id="38126360"/>
<accession>A0A397GVL4</accession>